<reference evidence="3 4" key="2">
    <citation type="journal article" date="2020" name="Mol. Biol. Evol.">
        <title>Life and death of selfish genes: comparative genomics reveals the dynamic evolution of cytoplasmic incompatibility.</title>
        <authorList>
            <person name="Martinez J."/>
            <person name="Klasson L."/>
            <person name="Welch J."/>
            <person name="Jiggins F.M."/>
        </authorList>
    </citation>
    <scope>NUCLEOTIDE SEQUENCE [LARGE SCALE GENOMIC DNA]</scope>
    <source>
        <strain evidence="3">WStv</strain>
    </source>
</reference>
<gene>
    <name evidence="3" type="ORF">HC358_03805</name>
</gene>
<dbReference type="RefSeq" id="WP_182158590.1">
    <property type="nucleotide sequence ID" value="NZ_CP050531.1"/>
</dbReference>
<feature type="domain" description="HTH cro/C1-type" evidence="2">
    <location>
        <begin position="17"/>
        <end position="71"/>
    </location>
</feature>
<evidence type="ECO:0000256" key="1">
    <source>
        <dbReference type="ARBA" id="ARBA00023125"/>
    </source>
</evidence>
<dbReference type="InterPro" id="IPR050807">
    <property type="entry name" value="TransReg_Diox_bact_type"/>
</dbReference>
<evidence type="ECO:0000313" key="4">
    <source>
        <dbReference type="Proteomes" id="UP000515744"/>
    </source>
</evidence>
<dbReference type="Proteomes" id="UP000515744">
    <property type="component" value="Chromosome"/>
</dbReference>
<dbReference type="SMART" id="SM00530">
    <property type="entry name" value="HTH_XRE"/>
    <property type="match status" value="2"/>
</dbReference>
<dbReference type="PANTHER" id="PTHR46797">
    <property type="entry name" value="HTH-TYPE TRANSCRIPTIONAL REGULATOR"/>
    <property type="match status" value="1"/>
</dbReference>
<feature type="domain" description="HTH cro/C1-type" evidence="2">
    <location>
        <begin position="169"/>
        <end position="223"/>
    </location>
</feature>
<dbReference type="EMBL" id="CP050531">
    <property type="protein sequence ID" value="QMV46174.1"/>
    <property type="molecule type" value="Genomic_DNA"/>
</dbReference>
<protein>
    <submittedName>
        <fullName evidence="3">Helix-turn-helix transcriptional regulator</fullName>
    </submittedName>
</protein>
<evidence type="ECO:0000313" key="3">
    <source>
        <dbReference type="EMBL" id="QMV46174.1"/>
    </source>
</evidence>
<dbReference type="InterPro" id="IPR010982">
    <property type="entry name" value="Lambda_DNA-bd_dom_sf"/>
</dbReference>
<name>A0A7G5CAE0_WOLPI</name>
<evidence type="ECO:0000259" key="2">
    <source>
        <dbReference type="PROSITE" id="PS50943"/>
    </source>
</evidence>
<dbReference type="GO" id="GO:0005829">
    <property type="term" value="C:cytosol"/>
    <property type="evidence" value="ECO:0007669"/>
    <property type="project" value="TreeGrafter"/>
</dbReference>
<dbReference type="SUPFAM" id="SSF47413">
    <property type="entry name" value="lambda repressor-like DNA-binding domains"/>
    <property type="match status" value="2"/>
</dbReference>
<dbReference type="GO" id="GO:0003700">
    <property type="term" value="F:DNA-binding transcription factor activity"/>
    <property type="evidence" value="ECO:0007669"/>
    <property type="project" value="TreeGrafter"/>
</dbReference>
<accession>A0A7G5CAE0</accession>
<dbReference type="PROSITE" id="PS50943">
    <property type="entry name" value="HTH_CROC1"/>
    <property type="match status" value="2"/>
</dbReference>
<dbReference type="GO" id="GO:0003677">
    <property type="term" value="F:DNA binding"/>
    <property type="evidence" value="ECO:0007669"/>
    <property type="project" value="UniProtKB-KW"/>
</dbReference>
<dbReference type="PANTHER" id="PTHR46797:SF1">
    <property type="entry name" value="METHYLPHOSPHONATE SYNTHASE"/>
    <property type="match status" value="1"/>
</dbReference>
<keyword evidence="1" id="KW-0238">DNA-binding</keyword>
<organism evidence="3 4">
    <name type="scientific">Wolbachia pipientis</name>
    <dbReference type="NCBI Taxonomy" id="955"/>
    <lineage>
        <taxon>Bacteria</taxon>
        <taxon>Pseudomonadati</taxon>
        <taxon>Pseudomonadota</taxon>
        <taxon>Alphaproteobacteria</taxon>
        <taxon>Rickettsiales</taxon>
        <taxon>Anaplasmataceae</taxon>
        <taxon>Wolbachieae</taxon>
        <taxon>Wolbachia</taxon>
    </lineage>
</organism>
<dbReference type="CDD" id="cd00093">
    <property type="entry name" value="HTH_XRE"/>
    <property type="match status" value="2"/>
</dbReference>
<dbReference type="Gene3D" id="1.10.260.40">
    <property type="entry name" value="lambda repressor-like DNA-binding domains"/>
    <property type="match status" value="2"/>
</dbReference>
<proteinExistence type="predicted"/>
<dbReference type="AlphaFoldDB" id="A0A7G5CAE0"/>
<dbReference type="InterPro" id="IPR001387">
    <property type="entry name" value="Cro/C1-type_HTH"/>
</dbReference>
<sequence>MAKYTTVSIRYQIAQKVRSWRLKQKYTLKDLAGKAEINYHTLLRYEQGTCGIPIEKLKILAESLSIPIRNLFPRRKVLKEDSCFDKAKTQEMYNFIGKYKKIEGRKAIYMLTKSVRAEEESNIKAARIRIARNLVKAGFDNDIIYRATGLSTEEYADKERYEPNGGQEIKKWRIIRGYTQEELAKKLNVGPSQIHHYEQGSVTLLSERLWEIARELSVDAEDLIKEYKESDCEGENELLSLAREYRKIDNQESRDELNIWVEFLLQRKQIYKEKIDKVEKIKVTNNLLKLGFSTDVISKIID</sequence>
<reference evidence="4" key="1">
    <citation type="journal article" date="2020" name="Mol. Biol.">
        <title>Life and death of selfish genes: comparative genomics reveals the dynamic evolution of cytoplasmic incompatibility.</title>
        <authorList>
            <person name="Martinez J."/>
            <person name="Klasson L."/>
            <person name="Welch J."/>
            <person name="Jiggins F.M."/>
        </authorList>
    </citation>
    <scope>NUCLEOTIDE SEQUENCE [LARGE SCALE GENOMIC DNA]</scope>
</reference>
<dbReference type="Pfam" id="PF01381">
    <property type="entry name" value="HTH_3"/>
    <property type="match status" value="1"/>
</dbReference>